<accession>A0A6C0AQ89</accession>
<organism evidence="2">
    <name type="scientific">viral metagenome</name>
    <dbReference type="NCBI Taxonomy" id="1070528"/>
    <lineage>
        <taxon>unclassified sequences</taxon>
        <taxon>metagenomes</taxon>
        <taxon>organismal metagenomes</taxon>
    </lineage>
</organism>
<feature type="region of interest" description="Disordered" evidence="1">
    <location>
        <begin position="130"/>
        <end position="150"/>
    </location>
</feature>
<name>A0A6C0AQ89_9ZZZZ</name>
<evidence type="ECO:0000256" key="1">
    <source>
        <dbReference type="SAM" id="MobiDB-lite"/>
    </source>
</evidence>
<dbReference type="EMBL" id="MN740759">
    <property type="protein sequence ID" value="QHS81683.1"/>
    <property type="molecule type" value="Genomic_DNA"/>
</dbReference>
<protein>
    <submittedName>
        <fullName evidence="2">Uncharacterized protein</fullName>
    </submittedName>
</protein>
<proteinExistence type="predicted"/>
<evidence type="ECO:0000313" key="2">
    <source>
        <dbReference type="EMBL" id="QHS81683.1"/>
    </source>
</evidence>
<feature type="compositionally biased region" description="Polar residues" evidence="1">
    <location>
        <begin position="130"/>
        <end position="139"/>
    </location>
</feature>
<sequence length="284" mass="32892">MDLILIIALLAVIGYMAIYFRGRYYLRDGFQNIQPAVYDSTAVLPGLKPEATYAETPIYKLEDYDTTEYGVVFENEGSRVAGKREISDAMVRYPMSWTSRPPSDQLFQDRREAFVNLAQADALEKPVNTDEFNSISGTKEQPPDTEAMEEEERKILQMYQPEETKDLMYYNIKDATNLVKRLYEKRGLVADVQPSKQGTNVFEIVEVTEKDPVIVYEDDVQVQRETLRGENAIQVPQVVNDLAAGLDPYFEPRSRTRMDRHDYSRWTPGLERSFAPTYNTREWY</sequence>
<reference evidence="2" key="1">
    <citation type="journal article" date="2020" name="Nature">
        <title>Giant virus diversity and host interactions through global metagenomics.</title>
        <authorList>
            <person name="Schulz F."/>
            <person name="Roux S."/>
            <person name="Paez-Espino D."/>
            <person name="Jungbluth S."/>
            <person name="Walsh D.A."/>
            <person name="Denef V.J."/>
            <person name="McMahon K.D."/>
            <person name="Konstantinidis K.T."/>
            <person name="Eloe-Fadrosh E.A."/>
            <person name="Kyrpides N.C."/>
            <person name="Woyke T."/>
        </authorList>
    </citation>
    <scope>NUCLEOTIDE SEQUENCE</scope>
    <source>
        <strain evidence="2">GVMAG-S-1101164-72</strain>
    </source>
</reference>
<dbReference type="AlphaFoldDB" id="A0A6C0AQ89"/>